<dbReference type="Pfam" id="PF20217">
    <property type="entry name" value="DUF6577"/>
    <property type="match status" value="1"/>
</dbReference>
<accession>A0A840K6E6</accession>
<dbReference type="AlphaFoldDB" id="A0A840K6E6"/>
<name>A0A840K6E6_9FLAO</name>
<dbReference type="InterPro" id="IPR046484">
    <property type="entry name" value="DUF6577"/>
</dbReference>
<protein>
    <submittedName>
        <fullName evidence="1">Uncharacterized protein</fullName>
    </submittedName>
</protein>
<dbReference type="RefSeq" id="WP_184182733.1">
    <property type="nucleotide sequence ID" value="NZ_JACHLE010000001.1"/>
</dbReference>
<keyword evidence="2" id="KW-1185">Reference proteome</keyword>
<dbReference type="EMBL" id="JACHLE010000001">
    <property type="protein sequence ID" value="MBB4804796.1"/>
    <property type="molecule type" value="Genomic_DNA"/>
</dbReference>
<proteinExistence type="predicted"/>
<gene>
    <name evidence="1" type="ORF">HNP38_000068</name>
</gene>
<organism evidence="1 2">
    <name type="scientific">Chryseobacterium defluvii</name>
    <dbReference type="NCBI Taxonomy" id="160396"/>
    <lineage>
        <taxon>Bacteria</taxon>
        <taxon>Pseudomonadati</taxon>
        <taxon>Bacteroidota</taxon>
        <taxon>Flavobacteriia</taxon>
        <taxon>Flavobacteriales</taxon>
        <taxon>Weeksellaceae</taxon>
        <taxon>Chryseobacterium group</taxon>
        <taxon>Chryseobacterium</taxon>
    </lineage>
</organism>
<sequence>MPYSLNETIKNLNISDFKDNFIKYPEFSLSDILKFYQLQTPAIKKSTVQWRVTRLLELGVIQRIGRGKYTIGNYRKFIPYPTSQIKKAHHHLISKFPDSKYCVWSTEWLKTYLTKLDVQIIFVEGIGNEPINFYFHLWEQRYCSVYYRLLDKVSKMFYKNSIVVRKMISGSPLTESEGIFYAHLEKIIVDLYCDWNLIYPHEKPTFQQLLKKLHKDFSINESKLLRYADRRKKKEIFIRLLKKLNK</sequence>
<evidence type="ECO:0000313" key="2">
    <source>
        <dbReference type="Proteomes" id="UP000592180"/>
    </source>
</evidence>
<evidence type="ECO:0000313" key="1">
    <source>
        <dbReference type="EMBL" id="MBB4804796.1"/>
    </source>
</evidence>
<reference evidence="1 2" key="1">
    <citation type="submission" date="2020-08" db="EMBL/GenBank/DDBJ databases">
        <title>Functional genomics of gut bacteria from endangered species of beetles.</title>
        <authorList>
            <person name="Carlos-Shanley C."/>
        </authorList>
    </citation>
    <scope>NUCLEOTIDE SEQUENCE [LARGE SCALE GENOMIC DNA]</scope>
    <source>
        <strain evidence="1 2">S00151</strain>
    </source>
</reference>
<dbReference type="Proteomes" id="UP000592180">
    <property type="component" value="Unassembled WGS sequence"/>
</dbReference>
<comment type="caution">
    <text evidence="1">The sequence shown here is derived from an EMBL/GenBank/DDBJ whole genome shotgun (WGS) entry which is preliminary data.</text>
</comment>